<dbReference type="AlphaFoldDB" id="A0A6P4EDY2"/>
<evidence type="ECO:0000256" key="1">
    <source>
        <dbReference type="PROSITE-ProRule" id="PRU10141"/>
    </source>
</evidence>
<accession>A0A6P4EDY2</accession>
<feature type="compositionally biased region" description="Low complexity" evidence="2">
    <location>
        <begin position="37"/>
        <end position="51"/>
    </location>
</feature>
<dbReference type="Gene3D" id="3.30.200.20">
    <property type="entry name" value="Phosphorylase Kinase, domain 1"/>
    <property type="match status" value="1"/>
</dbReference>
<dbReference type="InterPro" id="IPR017441">
    <property type="entry name" value="Protein_kinase_ATP_BS"/>
</dbReference>
<dbReference type="PROSITE" id="PS00107">
    <property type="entry name" value="PROTEIN_KINASE_ATP"/>
    <property type="match status" value="1"/>
</dbReference>
<dbReference type="GO" id="GO:0072354">
    <property type="term" value="F:histone H3T3 kinase activity"/>
    <property type="evidence" value="ECO:0007669"/>
    <property type="project" value="TreeGrafter"/>
</dbReference>
<keyword evidence="3" id="KW-0418">Kinase</keyword>
<dbReference type="PANTHER" id="PTHR24419">
    <property type="entry name" value="INTERLEUKIN-1 RECEPTOR-ASSOCIATED KINASE"/>
    <property type="match status" value="1"/>
</dbReference>
<reference evidence="3" key="1">
    <citation type="submission" date="2025-08" db="UniProtKB">
        <authorList>
            <consortium name="RefSeq"/>
        </authorList>
    </citation>
    <scope>IDENTIFICATION</scope>
</reference>
<proteinExistence type="predicted"/>
<gene>
    <name evidence="3" type="primary">LOC108039137</name>
</gene>
<evidence type="ECO:0000256" key="2">
    <source>
        <dbReference type="SAM" id="MobiDB-lite"/>
    </source>
</evidence>
<dbReference type="GO" id="GO:0000278">
    <property type="term" value="P:mitotic cell cycle"/>
    <property type="evidence" value="ECO:0007669"/>
    <property type="project" value="TreeGrafter"/>
</dbReference>
<feature type="binding site" evidence="1">
    <location>
        <position position="286"/>
    </location>
    <ligand>
        <name>ATP</name>
        <dbReference type="ChEBI" id="CHEBI:30616"/>
    </ligand>
</feature>
<name>A0A6P4EDY2_DRORH</name>
<keyword evidence="3" id="KW-0808">Transferase</keyword>
<dbReference type="PANTHER" id="PTHR24419:SF18">
    <property type="entry name" value="SERINE_THREONINE-PROTEIN KINASE HASPIN"/>
    <property type="match status" value="1"/>
</dbReference>
<sequence length="340" mass="38298">MENTLEDNGWKDSFDKWLGPRPQLRNPNKSKKTVRASFNNESSVENSISSEEIMESNHKKNQDLNSEDSSIKMYNGSGSISTPCDKRLGKKLFNCGLSPITLIKLNGIGSSNVKYLHTHDAESQIMKRVRIEISSENVSDNLNEFTPDFAIERLTNKSDTIFEVVQPSIVLKPGKWRKSLSNCCRTKLSELNVSKLGETLKSRIVPHASQGRKSIFLKGFNKIDGNCELEVLKCCNQCKPLQFNNAYAQSKMFNSNKIGEGAYGEVFRYTANRKKNVKLHNDLVLKIIPIEGSIKINGEEQKTYSQILPEIIITQKMSSLQEGKNNCTDGFANIHKLQSL</sequence>
<dbReference type="GO" id="GO:0005737">
    <property type="term" value="C:cytoplasm"/>
    <property type="evidence" value="ECO:0007669"/>
    <property type="project" value="TreeGrafter"/>
</dbReference>
<dbReference type="GO" id="GO:0035556">
    <property type="term" value="P:intracellular signal transduction"/>
    <property type="evidence" value="ECO:0007669"/>
    <property type="project" value="TreeGrafter"/>
</dbReference>
<organism evidence="3">
    <name type="scientific">Drosophila rhopaloa</name>
    <name type="common">Fruit fly</name>
    <dbReference type="NCBI Taxonomy" id="1041015"/>
    <lineage>
        <taxon>Eukaryota</taxon>
        <taxon>Metazoa</taxon>
        <taxon>Ecdysozoa</taxon>
        <taxon>Arthropoda</taxon>
        <taxon>Hexapoda</taxon>
        <taxon>Insecta</taxon>
        <taxon>Pterygota</taxon>
        <taxon>Neoptera</taxon>
        <taxon>Endopterygota</taxon>
        <taxon>Diptera</taxon>
        <taxon>Brachycera</taxon>
        <taxon>Muscomorpha</taxon>
        <taxon>Ephydroidea</taxon>
        <taxon>Drosophilidae</taxon>
        <taxon>Drosophila</taxon>
        <taxon>Sophophora</taxon>
    </lineage>
</organism>
<protein>
    <submittedName>
        <fullName evidence="3">Serine/threonine-protein kinase haspin homolog</fullName>
    </submittedName>
</protein>
<feature type="region of interest" description="Disordered" evidence="2">
    <location>
        <begin position="1"/>
        <end position="68"/>
    </location>
</feature>
<dbReference type="GO" id="GO:0005634">
    <property type="term" value="C:nucleus"/>
    <property type="evidence" value="ECO:0007669"/>
    <property type="project" value="TreeGrafter"/>
</dbReference>
<dbReference type="RefSeq" id="XP_016971551.1">
    <property type="nucleotide sequence ID" value="XM_017116062.1"/>
</dbReference>
<keyword evidence="1" id="KW-0547">Nucleotide-binding</keyword>
<evidence type="ECO:0000313" key="3">
    <source>
        <dbReference type="RefSeq" id="XP_016971551.1"/>
    </source>
</evidence>
<keyword evidence="1" id="KW-0067">ATP-binding</keyword>
<dbReference type="GO" id="GO:0005524">
    <property type="term" value="F:ATP binding"/>
    <property type="evidence" value="ECO:0007669"/>
    <property type="project" value="UniProtKB-UniRule"/>
</dbReference>